<evidence type="ECO:0000313" key="2">
    <source>
        <dbReference type="EMBL" id="SUZ83437.1"/>
    </source>
</evidence>
<dbReference type="InterPro" id="IPR050312">
    <property type="entry name" value="IolE/XylAMocC-like"/>
</dbReference>
<dbReference type="SUPFAM" id="SSF51658">
    <property type="entry name" value="Xylose isomerase-like"/>
    <property type="match status" value="1"/>
</dbReference>
<dbReference type="EMBL" id="UINC01001550">
    <property type="protein sequence ID" value="SUZ83437.1"/>
    <property type="molecule type" value="Genomic_DNA"/>
</dbReference>
<dbReference type="PANTHER" id="PTHR12110:SF41">
    <property type="entry name" value="INOSOSE DEHYDRATASE"/>
    <property type="match status" value="1"/>
</dbReference>
<dbReference type="Gene3D" id="3.20.20.150">
    <property type="entry name" value="Divalent-metal-dependent TIM barrel enzymes"/>
    <property type="match status" value="1"/>
</dbReference>
<dbReference type="Pfam" id="PF01261">
    <property type="entry name" value="AP_endonuc_2"/>
    <property type="match status" value="1"/>
</dbReference>
<protein>
    <recommendedName>
        <fullName evidence="1">Xylose isomerase-like TIM barrel domain-containing protein</fullName>
    </recommendedName>
</protein>
<dbReference type="InterPro" id="IPR036237">
    <property type="entry name" value="Xyl_isomerase-like_sf"/>
</dbReference>
<accession>A0A381R0P6</accession>
<feature type="domain" description="Xylose isomerase-like TIM barrel" evidence="1">
    <location>
        <begin position="58"/>
        <end position="241"/>
    </location>
</feature>
<organism evidence="2">
    <name type="scientific">marine metagenome</name>
    <dbReference type="NCBI Taxonomy" id="408172"/>
    <lineage>
        <taxon>unclassified sequences</taxon>
        <taxon>metagenomes</taxon>
        <taxon>ecological metagenomes</taxon>
    </lineage>
</organism>
<evidence type="ECO:0000259" key="1">
    <source>
        <dbReference type="Pfam" id="PF01261"/>
    </source>
</evidence>
<sequence>MRREFLMGMLGTVFLQGCNNESRDFSETQLISTDNVGIQLYTVRDRMAVDFRKTLHQIAEIGYKEVEFAGYFENSPKEVYGILSEEGLLSPSTHIPVEFIENAPSKVIDTALTIGHEYIVMAWIEPQNRTLEKYKEYIELFNLFGDQCKKAGIKFAYHNHDFEFEMINGVRPMDLLLDTTDKNLVSFELDLYWITKGGGDPIEYIKKYPKRFPMWHIKDMANDASMTDVGEGIINFEQIFKYKDLSGLEHYFIERDDPSDSLVTAKKSFDAIIKLDI</sequence>
<gene>
    <name evidence="2" type="ORF">METZ01_LOCUS36291</name>
</gene>
<reference evidence="2" key="1">
    <citation type="submission" date="2018-05" db="EMBL/GenBank/DDBJ databases">
        <authorList>
            <person name="Lanie J.A."/>
            <person name="Ng W.-L."/>
            <person name="Kazmierczak K.M."/>
            <person name="Andrzejewski T.M."/>
            <person name="Davidsen T.M."/>
            <person name="Wayne K.J."/>
            <person name="Tettelin H."/>
            <person name="Glass J.I."/>
            <person name="Rusch D."/>
            <person name="Podicherti R."/>
            <person name="Tsui H.-C.T."/>
            <person name="Winkler M.E."/>
        </authorList>
    </citation>
    <scope>NUCLEOTIDE SEQUENCE</scope>
</reference>
<dbReference type="PANTHER" id="PTHR12110">
    <property type="entry name" value="HYDROXYPYRUVATE ISOMERASE"/>
    <property type="match status" value="1"/>
</dbReference>
<dbReference type="PROSITE" id="PS51257">
    <property type="entry name" value="PROKAR_LIPOPROTEIN"/>
    <property type="match status" value="1"/>
</dbReference>
<dbReference type="InterPro" id="IPR013022">
    <property type="entry name" value="Xyl_isomerase-like_TIM-brl"/>
</dbReference>
<name>A0A381R0P6_9ZZZZ</name>
<dbReference type="AlphaFoldDB" id="A0A381R0P6"/>
<proteinExistence type="predicted"/>